<protein>
    <submittedName>
        <fullName evidence="1">Uncharacterized protein</fullName>
    </submittedName>
</protein>
<accession>A0A1F7RXX9</accession>
<dbReference type="Proteomes" id="UP000179266">
    <property type="component" value="Unassembled WGS sequence"/>
</dbReference>
<evidence type="ECO:0000313" key="2">
    <source>
        <dbReference type="Proteomes" id="UP000179266"/>
    </source>
</evidence>
<reference evidence="1 2" key="1">
    <citation type="journal article" date="2016" name="Nat. Commun.">
        <title>Thousands of microbial genomes shed light on interconnected biogeochemical processes in an aquifer system.</title>
        <authorList>
            <person name="Anantharaman K."/>
            <person name="Brown C.T."/>
            <person name="Hug L.A."/>
            <person name="Sharon I."/>
            <person name="Castelle C.J."/>
            <person name="Probst A.J."/>
            <person name="Thomas B.C."/>
            <person name="Singh A."/>
            <person name="Wilkins M.J."/>
            <person name="Karaoz U."/>
            <person name="Brodie E.L."/>
            <person name="Williams K.H."/>
            <person name="Hubbard S.S."/>
            <person name="Banfield J.F."/>
        </authorList>
    </citation>
    <scope>NUCLEOTIDE SEQUENCE [LARGE SCALE GENOMIC DNA]</scope>
</reference>
<dbReference type="EMBL" id="MGDD01000130">
    <property type="protein sequence ID" value="OGL46383.1"/>
    <property type="molecule type" value="Genomic_DNA"/>
</dbReference>
<name>A0A1F7RXX9_9BACT</name>
<dbReference type="AlphaFoldDB" id="A0A1F7RXX9"/>
<organism evidence="1 2">
    <name type="scientific">Candidatus Schekmanbacteria bacterium RBG_13_48_7</name>
    <dbReference type="NCBI Taxonomy" id="1817878"/>
    <lineage>
        <taxon>Bacteria</taxon>
        <taxon>Candidatus Schekmaniibacteriota</taxon>
    </lineage>
</organism>
<proteinExistence type="predicted"/>
<evidence type="ECO:0000313" key="1">
    <source>
        <dbReference type="EMBL" id="OGL46383.1"/>
    </source>
</evidence>
<sequence length="70" mass="7385">MSQTPTPALPAIGEGARVSQTSADISLLKLPPFTGGLEGGNEKELRVVSVLSSCNPQKQIINQTLPERNV</sequence>
<comment type="caution">
    <text evidence="1">The sequence shown here is derived from an EMBL/GenBank/DDBJ whole genome shotgun (WGS) entry which is preliminary data.</text>
</comment>
<gene>
    <name evidence="1" type="ORF">A2161_03035</name>
</gene>